<dbReference type="EMBL" id="WKPO01000008">
    <property type="protein sequence ID" value="MSB48535.1"/>
    <property type="molecule type" value="Genomic_DNA"/>
</dbReference>
<name>A0A6I2RCX0_FLAPL</name>
<dbReference type="EMBL" id="JAQLWV010000004">
    <property type="protein sequence ID" value="MDB7932261.1"/>
    <property type="molecule type" value="Genomic_DNA"/>
</dbReference>
<dbReference type="AlphaFoldDB" id="A0A6I2RCX0"/>
<sequence length="128" mass="14872">MMKKAYKLTFQNGKNRLVEDDAPLEHLRAVCLNRYLSDGSGELSLCKAVEEVLDQQMALRVLDEMDALRRKQWYHLPPPCDYYLRAMEAIVARAAGYASRTDWTDCLKSDAESQYCRDLEDPEKQFVF</sequence>
<dbReference type="Proteomes" id="UP000429811">
    <property type="component" value="Unassembled WGS sequence"/>
</dbReference>
<proteinExistence type="predicted"/>
<reference evidence="2 3" key="1">
    <citation type="journal article" date="2019" name="Nat. Med.">
        <title>A library of human gut bacterial isolates paired with longitudinal multiomics data enables mechanistic microbiome research.</title>
        <authorList>
            <person name="Poyet M."/>
            <person name="Groussin M."/>
            <person name="Gibbons S.M."/>
            <person name="Avila-Pacheco J."/>
            <person name="Jiang X."/>
            <person name="Kearney S.M."/>
            <person name="Perrotta A.R."/>
            <person name="Berdy B."/>
            <person name="Zhao S."/>
            <person name="Lieberman T.D."/>
            <person name="Swanson P.K."/>
            <person name="Smith M."/>
            <person name="Roesemann S."/>
            <person name="Alexander J.E."/>
            <person name="Rich S.A."/>
            <person name="Livny J."/>
            <person name="Vlamakis H."/>
            <person name="Clish C."/>
            <person name="Bullock K."/>
            <person name="Deik A."/>
            <person name="Scott J."/>
            <person name="Pierce K.A."/>
            <person name="Xavier R.J."/>
            <person name="Alm E.J."/>
        </authorList>
    </citation>
    <scope>NUCLEOTIDE SEQUENCE [LARGE SCALE GENOMIC DNA]</scope>
    <source>
        <strain evidence="2 3">BIOML-A5</strain>
    </source>
</reference>
<evidence type="ECO:0000313" key="3">
    <source>
        <dbReference type="Proteomes" id="UP000429811"/>
    </source>
</evidence>
<gene>
    <name evidence="2" type="ORF">GKE90_07450</name>
    <name evidence="1" type="ORF">PNE06_04160</name>
</gene>
<comment type="caution">
    <text evidence="2">The sequence shown here is derived from an EMBL/GenBank/DDBJ whole genome shotgun (WGS) entry which is preliminary data.</text>
</comment>
<dbReference type="Proteomes" id="UP001211173">
    <property type="component" value="Unassembled WGS sequence"/>
</dbReference>
<dbReference type="RefSeq" id="WP_131971122.1">
    <property type="nucleotide sequence ID" value="NZ_BAABXT010000001.1"/>
</dbReference>
<protein>
    <submittedName>
        <fullName evidence="2">Uncharacterized protein</fullName>
    </submittedName>
</protein>
<evidence type="ECO:0000313" key="1">
    <source>
        <dbReference type="EMBL" id="MDB7932261.1"/>
    </source>
</evidence>
<accession>A0A6I2RCX0</accession>
<evidence type="ECO:0000313" key="2">
    <source>
        <dbReference type="EMBL" id="MSB48535.1"/>
    </source>
</evidence>
<organism evidence="2 3">
    <name type="scientific">Flavonifractor plautii</name>
    <name type="common">Fusobacterium plautii</name>
    <dbReference type="NCBI Taxonomy" id="292800"/>
    <lineage>
        <taxon>Bacteria</taxon>
        <taxon>Bacillati</taxon>
        <taxon>Bacillota</taxon>
        <taxon>Clostridia</taxon>
        <taxon>Eubacteriales</taxon>
        <taxon>Oscillospiraceae</taxon>
        <taxon>Flavonifractor</taxon>
    </lineage>
</organism>
<reference evidence="1" key="2">
    <citation type="submission" date="2023-01" db="EMBL/GenBank/DDBJ databases">
        <title>Human gut microbiome strain richness.</title>
        <authorList>
            <person name="Chen-Liaw A."/>
        </authorList>
    </citation>
    <scope>NUCLEOTIDE SEQUENCE</scope>
    <source>
        <strain evidence="1">1001287st1_F4_1001285I_161205</strain>
    </source>
</reference>